<evidence type="ECO:0000256" key="1">
    <source>
        <dbReference type="ARBA" id="ARBA00004141"/>
    </source>
</evidence>
<evidence type="ECO:0000256" key="7">
    <source>
        <dbReference type="SAM" id="Phobius"/>
    </source>
</evidence>
<accession>A0A3M0GIB7</accession>
<proteinExistence type="predicted"/>
<dbReference type="PANTHER" id="PTHR31566">
    <property type="entry name" value="CYTOCHROME C BIOGENESIS PROTEIN CCS1, CHLOROPLASTIC"/>
    <property type="match status" value="1"/>
</dbReference>
<gene>
    <name evidence="9" type="ORF">EAX62_00165</name>
</gene>
<evidence type="ECO:0000256" key="5">
    <source>
        <dbReference type="ARBA" id="ARBA00023136"/>
    </source>
</evidence>
<comment type="subcellular location">
    <subcellularLocation>
        <location evidence="1">Membrane</location>
        <topology evidence="1">Multi-pass membrane protein</topology>
    </subcellularLocation>
</comment>
<evidence type="ECO:0000256" key="3">
    <source>
        <dbReference type="ARBA" id="ARBA00022748"/>
    </source>
</evidence>
<dbReference type="GO" id="GO:0016020">
    <property type="term" value="C:membrane"/>
    <property type="evidence" value="ECO:0007669"/>
    <property type="project" value="UniProtKB-SubCell"/>
</dbReference>
<keyword evidence="5 7" id="KW-0472">Membrane</keyword>
<feature type="transmembrane region" description="Helical" evidence="7">
    <location>
        <begin position="159"/>
        <end position="180"/>
    </location>
</feature>
<dbReference type="InterPro" id="IPR023494">
    <property type="entry name" value="Cyt_c_bgen_Ccs1/CcsB/ResB"/>
</dbReference>
<keyword evidence="4 7" id="KW-1133">Transmembrane helix</keyword>
<dbReference type="EMBL" id="REFW01000001">
    <property type="protein sequence ID" value="RMB62352.1"/>
    <property type="molecule type" value="Genomic_DNA"/>
</dbReference>
<feature type="transmembrane region" description="Helical" evidence="7">
    <location>
        <begin position="65"/>
        <end position="90"/>
    </location>
</feature>
<evidence type="ECO:0000256" key="6">
    <source>
        <dbReference type="SAM" id="MobiDB-lite"/>
    </source>
</evidence>
<dbReference type="GO" id="GO:0017004">
    <property type="term" value="P:cytochrome complex assembly"/>
    <property type="evidence" value="ECO:0007669"/>
    <property type="project" value="UniProtKB-KW"/>
</dbReference>
<evidence type="ECO:0000259" key="8">
    <source>
        <dbReference type="Pfam" id="PF05140"/>
    </source>
</evidence>
<dbReference type="Proteomes" id="UP000275256">
    <property type="component" value="Unassembled WGS sequence"/>
</dbReference>
<dbReference type="PANTHER" id="PTHR31566:SF0">
    <property type="entry name" value="CYTOCHROME C BIOGENESIS PROTEIN CCS1, CHLOROPLASTIC"/>
    <property type="match status" value="1"/>
</dbReference>
<evidence type="ECO:0000313" key="10">
    <source>
        <dbReference type="Proteomes" id="UP000275256"/>
    </source>
</evidence>
<feature type="transmembrane region" description="Helical" evidence="7">
    <location>
        <begin position="428"/>
        <end position="447"/>
    </location>
</feature>
<evidence type="ECO:0000256" key="2">
    <source>
        <dbReference type="ARBA" id="ARBA00022692"/>
    </source>
</evidence>
<evidence type="ECO:0000256" key="4">
    <source>
        <dbReference type="ARBA" id="ARBA00022989"/>
    </source>
</evidence>
<reference evidence="9 10" key="1">
    <citation type="submission" date="2018-10" db="EMBL/GenBank/DDBJ databases">
        <title>Tessaracoccus antarcticuss sp. nov., isolated from sediment.</title>
        <authorList>
            <person name="Zhou L.Y."/>
            <person name="Du Z.J."/>
        </authorList>
    </citation>
    <scope>NUCLEOTIDE SEQUENCE [LARGE SCALE GENOMIC DNA]</scope>
    <source>
        <strain evidence="9 10">JDX10</strain>
    </source>
</reference>
<comment type="caution">
    <text evidence="9">The sequence shown here is derived from an EMBL/GenBank/DDBJ whole genome shotgun (WGS) entry which is preliminary data.</text>
</comment>
<dbReference type="OrthoDB" id="3949537at2"/>
<protein>
    <submittedName>
        <fullName evidence="9">Cytochrome c biogenesis protein ResB</fullName>
    </submittedName>
</protein>
<name>A0A3M0GIB7_9ACTN</name>
<organism evidence="9 10">
    <name type="scientific">Tessaracoccus antarcticus</name>
    <dbReference type="NCBI Taxonomy" id="2479848"/>
    <lineage>
        <taxon>Bacteria</taxon>
        <taxon>Bacillati</taxon>
        <taxon>Actinomycetota</taxon>
        <taxon>Actinomycetes</taxon>
        <taxon>Propionibacteriales</taxon>
        <taxon>Propionibacteriaceae</taxon>
        <taxon>Tessaracoccus</taxon>
    </lineage>
</organism>
<feature type="domain" description="ResB-like" evidence="8">
    <location>
        <begin position="11"/>
        <end position="478"/>
    </location>
</feature>
<keyword evidence="2 7" id="KW-0812">Transmembrane</keyword>
<dbReference type="InterPro" id="IPR007816">
    <property type="entry name" value="ResB-like_domain"/>
</dbReference>
<dbReference type="AlphaFoldDB" id="A0A3M0GIB7"/>
<evidence type="ECO:0000313" key="9">
    <source>
        <dbReference type="EMBL" id="RMB62352.1"/>
    </source>
</evidence>
<keyword evidence="10" id="KW-1185">Reference proteome</keyword>
<dbReference type="Pfam" id="PF05140">
    <property type="entry name" value="ResB"/>
    <property type="match status" value="1"/>
</dbReference>
<keyword evidence="3" id="KW-0201">Cytochrome c-type biogenesis</keyword>
<feature type="region of interest" description="Disordered" evidence="6">
    <location>
        <begin position="488"/>
        <end position="520"/>
    </location>
</feature>
<sequence length="520" mass="55844">MRWCWTQLTSMRTALVMLFMLALAAVPGSMIPQETISPVEVADFKAANPVLDAVFTPLGMYSVYTSVWFSAIYLLLFMSLVGCILPRIALYWRTLRKPPPTLPSRPDRLPVNRRTTVGGTAEEALTRAETWLHGKRYRTRRVAEGVSAERGYSREAGNLVFHSGLVVLLFGLAWSNLLGFHGSAVVVEGKSFSNVITQYDEFTAGGWKNSDSLEPFTLKVDAFHTKFETGEVQRGAARRFDADVTFTDDGETTTDLIQVNTPLITNGGTQINLLGHGYAPLITITDGNGDVAFSGPVVFLPQDGNFSSVGVINAPDARPQRLAFEGFFFPTAVLDDKGPRSVFPDAANPELFLNAWSGPPAKETGIPQSIYSLDTTGLSPVPGDDGEVLRMRLTPNTGLALPNGLGTVTFDGWSRWVKLQVSQTPGNTLTLIALMVAVAGLCVSLFVRPRRLFVRIDGDGAVVGGLDRTDAATGLDEEVAHLAAAVADEEPDAGDTVGDPAGHAAQWGMSDPADPKGTGA</sequence>